<evidence type="ECO:0000256" key="7">
    <source>
        <dbReference type="ARBA" id="ARBA00023167"/>
    </source>
</evidence>
<evidence type="ECO:0000256" key="10">
    <source>
        <dbReference type="RuleBase" id="RU003960"/>
    </source>
</evidence>
<name>A0A9W7GMJ7_9STRA</name>
<sequence>MFTISPRASSSLYTETSVTFVASGMSSTALFSSNPSSPSSPTGRLTMVGAGPGDPNLLTVAALHSISDPEALVISDRLVSQEILDLVKGEVRVANKSPGCADKAQNEIYTWCLGGLAEGKHVVRLKIGDPFVFGRGGEEVLKFRGMGVEPKVIPGVSAVFAAPLLGGIPVTHRGVANQVVMCTGYGREGTSPDLIKYHPDQTVVFVMAVGRLRELSRKLISMAGYPPDTPVAIVEQAGNPGQRTIRGNLVDIADKAERENVKPPSTIVVGDTHIYAEDMTDEMCSSAITISQEAFQMNVTKGKVYATIAAHIRAGFDKSFGRGWNCVVGRSFGAFVTHEIKTYMYFTVVPGVYILLWKA</sequence>
<organism evidence="12 13">
    <name type="scientific">Triparma columacea</name>
    <dbReference type="NCBI Taxonomy" id="722753"/>
    <lineage>
        <taxon>Eukaryota</taxon>
        <taxon>Sar</taxon>
        <taxon>Stramenopiles</taxon>
        <taxon>Ochrophyta</taxon>
        <taxon>Bolidophyceae</taxon>
        <taxon>Parmales</taxon>
        <taxon>Triparmaceae</taxon>
        <taxon>Triparma</taxon>
    </lineage>
</organism>
<dbReference type="SUPFAM" id="SSF54648">
    <property type="entry name" value="DLC"/>
    <property type="match status" value="1"/>
</dbReference>
<keyword evidence="5 10" id="KW-0808">Transferase</keyword>
<evidence type="ECO:0000256" key="9">
    <source>
        <dbReference type="ARBA" id="ARBA00055636"/>
    </source>
</evidence>
<proteinExistence type="inferred from homology"/>
<dbReference type="InterPro" id="IPR035996">
    <property type="entry name" value="4pyrrol_Methylase_sf"/>
</dbReference>
<accession>A0A9W7GMJ7</accession>
<evidence type="ECO:0000256" key="3">
    <source>
        <dbReference type="ARBA" id="ARBA00022603"/>
    </source>
</evidence>
<dbReference type="SUPFAM" id="SSF53790">
    <property type="entry name" value="Tetrapyrrole methylase"/>
    <property type="match status" value="1"/>
</dbReference>
<keyword evidence="7" id="KW-0486">Methionine biosynthesis</keyword>
<dbReference type="NCBIfam" id="TIGR01469">
    <property type="entry name" value="cobA_cysG_Cterm"/>
    <property type="match status" value="1"/>
</dbReference>
<dbReference type="Gene3D" id="3.30.740.10">
    <property type="entry name" value="Protein Inhibitor Of Neuronal Nitric Oxide Synthase"/>
    <property type="match status" value="1"/>
</dbReference>
<dbReference type="GO" id="GO:0019354">
    <property type="term" value="P:siroheme biosynthetic process"/>
    <property type="evidence" value="ECO:0007669"/>
    <property type="project" value="InterPro"/>
</dbReference>
<keyword evidence="4" id="KW-0028">Amino-acid biosynthesis</keyword>
<dbReference type="InterPro" id="IPR037177">
    <property type="entry name" value="DLC_sf"/>
</dbReference>
<dbReference type="InterPro" id="IPR050161">
    <property type="entry name" value="Siro_Cobalamin_biosynth"/>
</dbReference>
<dbReference type="PROSITE" id="PS00840">
    <property type="entry name" value="SUMT_2"/>
    <property type="match status" value="1"/>
</dbReference>
<protein>
    <recommendedName>
        <fullName evidence="2">uroporphyrinogen-III C-methyltransferase</fullName>
        <ecNumber evidence="2">2.1.1.107</ecNumber>
    </recommendedName>
</protein>
<dbReference type="Pfam" id="PF01221">
    <property type="entry name" value="Dynein_light"/>
    <property type="match status" value="1"/>
</dbReference>
<dbReference type="InterPro" id="IPR003043">
    <property type="entry name" value="Uropor_MeTrfase_CS"/>
</dbReference>
<dbReference type="GO" id="GO:0030286">
    <property type="term" value="C:dynein complex"/>
    <property type="evidence" value="ECO:0007669"/>
    <property type="project" value="InterPro"/>
</dbReference>
<dbReference type="Gene3D" id="3.30.950.10">
    <property type="entry name" value="Methyltransferase, Cobalt-precorrin-4 Transmethylase, Domain 2"/>
    <property type="match status" value="1"/>
</dbReference>
<evidence type="ECO:0000256" key="4">
    <source>
        <dbReference type="ARBA" id="ARBA00022605"/>
    </source>
</evidence>
<dbReference type="GO" id="GO:0032259">
    <property type="term" value="P:methylation"/>
    <property type="evidence" value="ECO:0007669"/>
    <property type="project" value="UniProtKB-KW"/>
</dbReference>
<comment type="catalytic activity">
    <reaction evidence="8">
        <text>uroporphyrinogen III + 2 S-adenosyl-L-methionine = precorrin-2 + 2 S-adenosyl-L-homocysteine + H(+)</text>
        <dbReference type="Rhea" id="RHEA:32459"/>
        <dbReference type="ChEBI" id="CHEBI:15378"/>
        <dbReference type="ChEBI" id="CHEBI:57308"/>
        <dbReference type="ChEBI" id="CHEBI:57856"/>
        <dbReference type="ChEBI" id="CHEBI:58827"/>
        <dbReference type="ChEBI" id="CHEBI:59789"/>
        <dbReference type="EC" id="2.1.1.107"/>
    </reaction>
</comment>
<comment type="caution">
    <text evidence="12">The sequence shown here is derived from an EMBL/GenBank/DDBJ whole genome shotgun (WGS) entry which is preliminary data.</text>
</comment>
<dbReference type="SMART" id="SM01375">
    <property type="entry name" value="Dynein_light"/>
    <property type="match status" value="1"/>
</dbReference>
<dbReference type="FunFam" id="3.40.1010.10:FF:000006">
    <property type="entry name" value="Siroheme synthase, putative"/>
    <property type="match status" value="1"/>
</dbReference>
<dbReference type="OrthoDB" id="508204at2759"/>
<gene>
    <name evidence="12" type="ORF">TrCOL_g1632</name>
</gene>
<evidence type="ECO:0000313" key="13">
    <source>
        <dbReference type="Proteomes" id="UP001165065"/>
    </source>
</evidence>
<reference evidence="13" key="1">
    <citation type="journal article" date="2023" name="Commun. Biol.">
        <title>Genome analysis of Parmales, the sister group of diatoms, reveals the evolutionary specialization of diatoms from phago-mixotrophs to photoautotrophs.</title>
        <authorList>
            <person name="Ban H."/>
            <person name="Sato S."/>
            <person name="Yoshikawa S."/>
            <person name="Yamada K."/>
            <person name="Nakamura Y."/>
            <person name="Ichinomiya M."/>
            <person name="Sato N."/>
            <person name="Blanc-Mathieu R."/>
            <person name="Endo H."/>
            <person name="Kuwata A."/>
            <person name="Ogata H."/>
        </authorList>
    </citation>
    <scope>NUCLEOTIDE SEQUENCE [LARGE SCALE GENOMIC DNA]</scope>
</reference>
<keyword evidence="13" id="KW-1185">Reference proteome</keyword>
<dbReference type="InterPro" id="IPR014777">
    <property type="entry name" value="4pyrrole_Mease_sub1"/>
</dbReference>
<evidence type="ECO:0000259" key="11">
    <source>
        <dbReference type="Pfam" id="PF00590"/>
    </source>
</evidence>
<dbReference type="InterPro" id="IPR000878">
    <property type="entry name" value="4pyrrol_Mease"/>
</dbReference>
<dbReference type="Gene3D" id="3.40.1010.10">
    <property type="entry name" value="Cobalt-precorrin-4 Transmethylase, Domain 1"/>
    <property type="match status" value="1"/>
</dbReference>
<dbReference type="CDD" id="cd11642">
    <property type="entry name" value="SUMT"/>
    <property type="match status" value="1"/>
</dbReference>
<dbReference type="FunFam" id="3.30.950.10:FF:000005">
    <property type="entry name" value="Uroporphyrin-III c-methyltransferase, putative"/>
    <property type="match status" value="1"/>
</dbReference>
<keyword evidence="6" id="KW-0949">S-adenosyl-L-methionine</keyword>
<dbReference type="PANTHER" id="PTHR45790:SF6">
    <property type="entry name" value="UROPORPHYRINOGEN-III C-METHYLTRANSFERASE"/>
    <property type="match status" value="1"/>
</dbReference>
<evidence type="ECO:0000256" key="6">
    <source>
        <dbReference type="ARBA" id="ARBA00022691"/>
    </source>
</evidence>
<dbReference type="EC" id="2.1.1.107" evidence="2"/>
<evidence type="ECO:0000256" key="2">
    <source>
        <dbReference type="ARBA" id="ARBA00012162"/>
    </source>
</evidence>
<dbReference type="Pfam" id="PF00590">
    <property type="entry name" value="TP_methylase"/>
    <property type="match status" value="1"/>
</dbReference>
<evidence type="ECO:0000256" key="5">
    <source>
        <dbReference type="ARBA" id="ARBA00022679"/>
    </source>
</evidence>
<dbReference type="AlphaFoldDB" id="A0A9W7GMJ7"/>
<keyword evidence="3 10" id="KW-0489">Methyltransferase</keyword>
<evidence type="ECO:0000256" key="1">
    <source>
        <dbReference type="ARBA" id="ARBA00005879"/>
    </source>
</evidence>
<comment type="function">
    <text evidence="9">Siroheme synthase involved in methionine biosynthesis.</text>
</comment>
<dbReference type="GO" id="GO:0007017">
    <property type="term" value="P:microtubule-based process"/>
    <property type="evidence" value="ECO:0007669"/>
    <property type="project" value="InterPro"/>
</dbReference>
<evidence type="ECO:0000313" key="12">
    <source>
        <dbReference type="EMBL" id="GMI46682.1"/>
    </source>
</evidence>
<dbReference type="PANTHER" id="PTHR45790">
    <property type="entry name" value="SIROHEME SYNTHASE-RELATED"/>
    <property type="match status" value="1"/>
</dbReference>
<feature type="domain" description="Tetrapyrrole methylase" evidence="11">
    <location>
        <begin position="44"/>
        <end position="252"/>
    </location>
</feature>
<dbReference type="GO" id="GO:0009086">
    <property type="term" value="P:methionine biosynthetic process"/>
    <property type="evidence" value="ECO:0007669"/>
    <property type="project" value="UniProtKB-KW"/>
</dbReference>
<dbReference type="GO" id="GO:0004851">
    <property type="term" value="F:uroporphyrin-III C-methyltransferase activity"/>
    <property type="evidence" value="ECO:0007669"/>
    <property type="project" value="UniProtKB-EC"/>
</dbReference>
<dbReference type="InterPro" id="IPR001372">
    <property type="entry name" value="Dynein_light_chain_typ-1/2"/>
</dbReference>
<dbReference type="EMBL" id="BRYA01000310">
    <property type="protein sequence ID" value="GMI46682.1"/>
    <property type="molecule type" value="Genomic_DNA"/>
</dbReference>
<dbReference type="NCBIfam" id="NF004790">
    <property type="entry name" value="PRK06136.1"/>
    <property type="match status" value="1"/>
</dbReference>
<evidence type="ECO:0000256" key="8">
    <source>
        <dbReference type="ARBA" id="ARBA00052360"/>
    </source>
</evidence>
<dbReference type="Proteomes" id="UP001165065">
    <property type="component" value="Unassembled WGS sequence"/>
</dbReference>
<comment type="similarity">
    <text evidence="1 10">Belongs to the precorrin methyltransferase family.</text>
</comment>
<dbReference type="InterPro" id="IPR014776">
    <property type="entry name" value="4pyrrole_Mease_sub2"/>
</dbReference>
<dbReference type="InterPro" id="IPR006366">
    <property type="entry name" value="CobA/CysG_C"/>
</dbReference>